<dbReference type="RefSeq" id="WP_242053087.1">
    <property type="nucleotide sequence ID" value="NZ_CP159837.1"/>
</dbReference>
<evidence type="ECO:0000256" key="1">
    <source>
        <dbReference type="ARBA" id="ARBA00008635"/>
    </source>
</evidence>
<keyword evidence="2 3" id="KW-0479">Metal-binding</keyword>
<dbReference type="GO" id="GO:0046872">
    <property type="term" value="F:metal ion binding"/>
    <property type="evidence" value="ECO:0007669"/>
    <property type="project" value="UniProtKB-KW"/>
</dbReference>
<accession>A0AAU8JK81</accession>
<evidence type="ECO:0000256" key="2">
    <source>
        <dbReference type="ARBA" id="ARBA00022723"/>
    </source>
</evidence>
<feature type="binding site" evidence="3">
    <location>
        <position position="42"/>
    </location>
    <ligand>
        <name>a divalent metal cation</name>
        <dbReference type="ChEBI" id="CHEBI:60240"/>
    </ligand>
</feature>
<evidence type="ECO:0000313" key="4">
    <source>
        <dbReference type="EMBL" id="XCM38674.1"/>
    </source>
</evidence>
<proteinExistence type="inferred from homology"/>
<dbReference type="InterPro" id="IPR034660">
    <property type="entry name" value="DinB/YfiT-like"/>
</dbReference>
<dbReference type="Gene3D" id="1.20.120.450">
    <property type="entry name" value="dinb family like domain"/>
    <property type="match status" value="1"/>
</dbReference>
<dbReference type="AlphaFoldDB" id="A0AAU8JK81"/>
<evidence type="ECO:0000256" key="3">
    <source>
        <dbReference type="PIRSR" id="PIRSR607837-1"/>
    </source>
</evidence>
<name>A0AAU8JK81_9CYAN</name>
<feature type="binding site" evidence="3">
    <location>
        <position position="130"/>
    </location>
    <ligand>
        <name>a divalent metal cation</name>
        <dbReference type="ChEBI" id="CHEBI:60240"/>
    </ligand>
</feature>
<reference evidence="4" key="1">
    <citation type="submission" date="2024-07" db="EMBL/GenBank/DDBJ databases">
        <authorList>
            <person name="Kim Y.J."/>
            <person name="Jeong J.Y."/>
        </authorList>
    </citation>
    <scope>NUCLEOTIDE SEQUENCE</scope>
    <source>
        <strain evidence="4">GIHE-MW2</strain>
    </source>
</reference>
<dbReference type="EMBL" id="CP159837">
    <property type="protein sequence ID" value="XCM38674.1"/>
    <property type="molecule type" value="Genomic_DNA"/>
</dbReference>
<comment type="similarity">
    <text evidence="1">Belongs to the DinB family.</text>
</comment>
<protein>
    <submittedName>
        <fullName evidence="4">DinB family protein</fullName>
    </submittedName>
</protein>
<gene>
    <name evidence="4" type="ORF">ABWT76_001534</name>
</gene>
<organism evidence="4">
    <name type="scientific">Planktothricoides raciborskii GIHE-MW2</name>
    <dbReference type="NCBI Taxonomy" id="2792601"/>
    <lineage>
        <taxon>Bacteria</taxon>
        <taxon>Bacillati</taxon>
        <taxon>Cyanobacteriota</taxon>
        <taxon>Cyanophyceae</taxon>
        <taxon>Oscillatoriophycideae</taxon>
        <taxon>Oscillatoriales</taxon>
        <taxon>Oscillatoriaceae</taxon>
        <taxon>Planktothricoides</taxon>
    </lineage>
</organism>
<dbReference type="SUPFAM" id="SSF109854">
    <property type="entry name" value="DinB/YfiT-like putative metalloenzymes"/>
    <property type="match status" value="1"/>
</dbReference>
<dbReference type="InterPro" id="IPR007837">
    <property type="entry name" value="DinB"/>
</dbReference>
<sequence length="163" mass="19330">MLARYNTLANLRIYQACSQLSRAELTRFRPSFFGSIYATLNHILVCDRLWLARFASNTVKNYDLNAILYETFSELEKARIVEDGHIESFTQNMAEEFLQETIKYYDRDGKFQEYSAILLLEHFFHYQTHHRGQVHDMITQTEIIPPVLDLHRLLRPYAGMYLN</sequence>
<dbReference type="PANTHER" id="PTHR37302:SF1">
    <property type="entry name" value="PROTEIN DINB"/>
    <property type="match status" value="1"/>
</dbReference>
<dbReference type="PANTHER" id="PTHR37302">
    <property type="entry name" value="SLR1116 PROTEIN"/>
    <property type="match status" value="1"/>
</dbReference>
<dbReference type="Pfam" id="PF05163">
    <property type="entry name" value="DinB"/>
    <property type="match status" value="1"/>
</dbReference>